<accession>A0A7W6WJZ9</accession>
<evidence type="ECO:0000313" key="1">
    <source>
        <dbReference type="EMBL" id="MBB4285013.1"/>
    </source>
</evidence>
<gene>
    <name evidence="1" type="ORF">GGD88_000727</name>
</gene>
<keyword evidence="2" id="KW-1185">Reference proteome</keyword>
<dbReference type="Proteomes" id="UP000555728">
    <property type="component" value="Unassembled WGS sequence"/>
</dbReference>
<dbReference type="RefSeq" id="WP_184431798.1">
    <property type="nucleotide sequence ID" value="NZ_JACIGI010000004.1"/>
</dbReference>
<dbReference type="Gene3D" id="3.40.50.450">
    <property type="match status" value="1"/>
</dbReference>
<comment type="caution">
    <text evidence="1">The sequence shown here is derived from an EMBL/GenBank/DDBJ whole genome shotgun (WGS) entry which is preliminary data.</text>
</comment>
<protein>
    <submittedName>
        <fullName evidence="1">Uncharacterized protein</fullName>
    </submittedName>
</protein>
<evidence type="ECO:0000313" key="2">
    <source>
        <dbReference type="Proteomes" id="UP000555728"/>
    </source>
</evidence>
<dbReference type="EMBL" id="JACIGI010000004">
    <property type="protein sequence ID" value="MBB4285013.1"/>
    <property type="molecule type" value="Genomic_DNA"/>
</dbReference>
<organism evidence="1 2">
    <name type="scientific">Roseospira goensis</name>
    <dbReference type="NCBI Taxonomy" id="391922"/>
    <lineage>
        <taxon>Bacteria</taxon>
        <taxon>Pseudomonadati</taxon>
        <taxon>Pseudomonadota</taxon>
        <taxon>Alphaproteobacteria</taxon>
        <taxon>Rhodospirillales</taxon>
        <taxon>Rhodospirillaceae</taxon>
        <taxon>Roseospira</taxon>
    </lineage>
</organism>
<name>A0A7W6WJZ9_9PROT</name>
<proteinExistence type="predicted"/>
<sequence length="188" mass="19958">MTAVFVGGSRHVSRLSAAVRGRLDSIMAQGHRVLVGDAGGADAAVQRHLHTAGYDAVAVYCSGAAPRTNAGGWAVEAVPVPASARGFAFYAEKDRAMARAADFGLMIWDGKSPGTVLNVLRMVRLGKPTLLYRGGGEGRGDDHQVFRTGADWDRFLAGCDGAFVEALRRRATPEEWSGPTRTSETETP</sequence>
<dbReference type="AlphaFoldDB" id="A0A7W6WJZ9"/>
<reference evidence="1 2" key="1">
    <citation type="submission" date="2020-08" db="EMBL/GenBank/DDBJ databases">
        <title>Genome sequencing of Purple Non-Sulfur Bacteria from various extreme environments.</title>
        <authorList>
            <person name="Mayer M."/>
        </authorList>
    </citation>
    <scope>NUCLEOTIDE SEQUENCE [LARGE SCALE GENOMIC DNA]</scope>
    <source>
        <strain evidence="1 2">JA135</strain>
    </source>
</reference>